<accession>A0ABV4L3T5</accession>
<comment type="caution">
    <text evidence="1">The sequence shown here is derived from an EMBL/GenBank/DDBJ whole genome shotgun (WGS) entry which is preliminary data.</text>
</comment>
<keyword evidence="2" id="KW-1185">Reference proteome</keyword>
<reference evidence="1 2" key="1">
    <citation type="submission" date="2024-06" db="EMBL/GenBank/DDBJ databases">
        <authorList>
            <person name="Steensen K."/>
            <person name="Seneca J."/>
            <person name="Bartlau N."/>
            <person name="Yu A.X."/>
            <person name="Polz M.F."/>
        </authorList>
    </citation>
    <scope>NUCLEOTIDE SEQUENCE [LARGE SCALE GENOMIC DNA]</scope>
    <source>
        <strain evidence="1 2">1F260</strain>
    </source>
</reference>
<evidence type="ECO:0000313" key="2">
    <source>
        <dbReference type="Proteomes" id="UP001569154"/>
    </source>
</evidence>
<dbReference type="Proteomes" id="UP001569154">
    <property type="component" value="Unassembled WGS sequence"/>
</dbReference>
<protein>
    <submittedName>
        <fullName evidence="1">Uncharacterized protein</fullName>
    </submittedName>
</protein>
<organism evidence="1 2">
    <name type="scientific">Enterovibrio norvegicus</name>
    <dbReference type="NCBI Taxonomy" id="188144"/>
    <lineage>
        <taxon>Bacteria</taxon>
        <taxon>Pseudomonadati</taxon>
        <taxon>Pseudomonadota</taxon>
        <taxon>Gammaproteobacteria</taxon>
        <taxon>Vibrionales</taxon>
        <taxon>Vibrionaceae</taxon>
        <taxon>Enterovibrio</taxon>
    </lineage>
</organism>
<gene>
    <name evidence="1" type="ORF">ACED35_14660</name>
</gene>
<proteinExistence type="predicted"/>
<dbReference type="GeneID" id="43574827"/>
<dbReference type="RefSeq" id="WP_017016949.1">
    <property type="nucleotide sequence ID" value="NZ_AJYG02000001.1"/>
</dbReference>
<name>A0ABV4L3T5_9GAMM</name>
<sequence length="45" mass="5534">MVEVWQLQQVWHGEWKSVAKELSLSRRREWDKWIVFIVVEEAPKP</sequence>
<dbReference type="EMBL" id="JBGONM010000034">
    <property type="protein sequence ID" value="MEZ8082358.1"/>
    <property type="molecule type" value="Genomic_DNA"/>
</dbReference>
<evidence type="ECO:0000313" key="1">
    <source>
        <dbReference type="EMBL" id="MEZ8082358.1"/>
    </source>
</evidence>